<organism evidence="1 2">
    <name type="scientific">Lentinula raphanica</name>
    <dbReference type="NCBI Taxonomy" id="153919"/>
    <lineage>
        <taxon>Eukaryota</taxon>
        <taxon>Fungi</taxon>
        <taxon>Dikarya</taxon>
        <taxon>Basidiomycota</taxon>
        <taxon>Agaricomycotina</taxon>
        <taxon>Agaricomycetes</taxon>
        <taxon>Agaricomycetidae</taxon>
        <taxon>Agaricales</taxon>
        <taxon>Marasmiineae</taxon>
        <taxon>Omphalotaceae</taxon>
        <taxon>Lentinula</taxon>
    </lineage>
</organism>
<comment type="caution">
    <text evidence="1">The sequence shown here is derived from an EMBL/GenBank/DDBJ whole genome shotgun (WGS) entry which is preliminary data.</text>
</comment>
<feature type="non-terminal residue" evidence="1">
    <location>
        <position position="129"/>
    </location>
</feature>
<dbReference type="Proteomes" id="UP001163846">
    <property type="component" value="Unassembled WGS sequence"/>
</dbReference>
<dbReference type="AlphaFoldDB" id="A0AA38U3Q1"/>
<dbReference type="EMBL" id="MU807314">
    <property type="protein sequence ID" value="KAJ3831661.1"/>
    <property type="molecule type" value="Genomic_DNA"/>
</dbReference>
<sequence>GYDMDKINGNKVLSLFNVMTMESNMHDWFNHLTVYFETMDGMDCYHVMSMNAHIMTTFSTPDPMDLPIPSSKLLALHAACAKVIHLSGAGKYIEEIDDNEETIGVLASNGGSSEILTHAILQSYIRAGA</sequence>
<keyword evidence="2" id="KW-1185">Reference proteome</keyword>
<reference evidence="1" key="1">
    <citation type="submission" date="2022-08" db="EMBL/GenBank/DDBJ databases">
        <authorList>
            <consortium name="DOE Joint Genome Institute"/>
            <person name="Min B."/>
            <person name="Riley R."/>
            <person name="Sierra-Patev S."/>
            <person name="Naranjo-Ortiz M."/>
            <person name="Looney B."/>
            <person name="Konkel Z."/>
            <person name="Slot J.C."/>
            <person name="Sakamoto Y."/>
            <person name="Steenwyk J.L."/>
            <person name="Rokas A."/>
            <person name="Carro J."/>
            <person name="Camarero S."/>
            <person name="Ferreira P."/>
            <person name="Molpeceres G."/>
            <person name="Ruiz-Duenas F.J."/>
            <person name="Serrano A."/>
            <person name="Henrissat B."/>
            <person name="Drula E."/>
            <person name="Hughes K.W."/>
            <person name="Mata J.L."/>
            <person name="Ishikawa N.K."/>
            <person name="Vargas-Isla R."/>
            <person name="Ushijima S."/>
            <person name="Smith C.A."/>
            <person name="Ahrendt S."/>
            <person name="Andreopoulos W."/>
            <person name="He G."/>
            <person name="Labutti K."/>
            <person name="Lipzen A."/>
            <person name="Ng V."/>
            <person name="Sandor L."/>
            <person name="Barry K."/>
            <person name="Martinez A.T."/>
            <person name="Xiao Y."/>
            <person name="Gibbons J.G."/>
            <person name="Terashima K."/>
            <person name="Hibbett D.S."/>
            <person name="Grigoriev I.V."/>
        </authorList>
    </citation>
    <scope>NUCLEOTIDE SEQUENCE</scope>
    <source>
        <strain evidence="1">TFB9207</strain>
    </source>
</reference>
<accession>A0AA38U3Q1</accession>
<protein>
    <submittedName>
        <fullName evidence="1">Uncharacterized protein</fullName>
    </submittedName>
</protein>
<name>A0AA38U3Q1_9AGAR</name>
<evidence type="ECO:0000313" key="2">
    <source>
        <dbReference type="Proteomes" id="UP001163846"/>
    </source>
</evidence>
<gene>
    <name evidence="1" type="ORF">F5878DRAFT_549262</name>
</gene>
<evidence type="ECO:0000313" key="1">
    <source>
        <dbReference type="EMBL" id="KAJ3831661.1"/>
    </source>
</evidence>
<proteinExistence type="predicted"/>